<evidence type="ECO:0000256" key="3">
    <source>
        <dbReference type="ARBA" id="ARBA00022516"/>
    </source>
</evidence>
<proteinExistence type="inferred from homology"/>
<evidence type="ECO:0000256" key="4">
    <source>
        <dbReference type="ARBA" id="ARBA00022679"/>
    </source>
</evidence>
<dbReference type="PROSITE" id="PS01188">
    <property type="entry name" value="ELO"/>
    <property type="match status" value="1"/>
</dbReference>
<feature type="transmembrane region" description="Helical" evidence="11">
    <location>
        <begin position="48"/>
        <end position="70"/>
    </location>
</feature>
<keyword evidence="9 11" id="KW-0472">Membrane</keyword>
<evidence type="ECO:0000256" key="2">
    <source>
        <dbReference type="ARBA" id="ARBA00005194"/>
    </source>
</evidence>
<dbReference type="GO" id="GO:0005789">
    <property type="term" value="C:endoplasmic reticulum membrane"/>
    <property type="evidence" value="ECO:0007669"/>
    <property type="project" value="TreeGrafter"/>
</dbReference>
<accession>A0A811L8C9</accession>
<evidence type="ECO:0000256" key="10">
    <source>
        <dbReference type="ARBA" id="ARBA00023160"/>
    </source>
</evidence>
<dbReference type="GO" id="GO:0009922">
    <property type="term" value="F:fatty acid elongase activity"/>
    <property type="evidence" value="ECO:0007669"/>
    <property type="project" value="UniProtKB-EC"/>
</dbReference>
<dbReference type="EMBL" id="CAJFDH010000005">
    <property type="protein sequence ID" value="CAD5224388.1"/>
    <property type="molecule type" value="Genomic_DNA"/>
</dbReference>
<comment type="subcellular location">
    <subcellularLocation>
        <location evidence="1">Membrane</location>
        <topology evidence="1">Multi-pass membrane protein</topology>
    </subcellularLocation>
</comment>
<evidence type="ECO:0000313" key="13">
    <source>
        <dbReference type="Proteomes" id="UP000614601"/>
    </source>
</evidence>
<dbReference type="EC" id="2.3.1.199" evidence="11"/>
<evidence type="ECO:0000256" key="9">
    <source>
        <dbReference type="ARBA" id="ARBA00023136"/>
    </source>
</evidence>
<comment type="pathway">
    <text evidence="2">Lipid metabolism; fatty acid biosynthesis.</text>
</comment>
<comment type="similarity">
    <text evidence="11">Belongs to the ELO family.</text>
</comment>
<dbReference type="Proteomes" id="UP000783686">
    <property type="component" value="Unassembled WGS sequence"/>
</dbReference>
<keyword evidence="5 11" id="KW-0812">Transmembrane</keyword>
<evidence type="ECO:0000256" key="11">
    <source>
        <dbReference type="RuleBase" id="RU361115"/>
    </source>
</evidence>
<dbReference type="UniPathway" id="UPA00094"/>
<keyword evidence="10 11" id="KW-0275">Fatty acid biosynthesis</keyword>
<dbReference type="PANTHER" id="PTHR11157:SF156">
    <property type="entry name" value="FATTY ACID ELONGATION PROTEIN 4-RELATED"/>
    <property type="match status" value="1"/>
</dbReference>
<evidence type="ECO:0000313" key="12">
    <source>
        <dbReference type="EMBL" id="CAD5224388.1"/>
    </source>
</evidence>
<feature type="transmembrane region" description="Helical" evidence="11">
    <location>
        <begin position="133"/>
        <end position="154"/>
    </location>
</feature>
<dbReference type="GO" id="GO:0019367">
    <property type="term" value="P:fatty acid elongation, saturated fatty acid"/>
    <property type="evidence" value="ECO:0007669"/>
    <property type="project" value="TreeGrafter"/>
</dbReference>
<dbReference type="EMBL" id="CAJFCW020000005">
    <property type="protein sequence ID" value="CAG9119837.1"/>
    <property type="molecule type" value="Genomic_DNA"/>
</dbReference>
<dbReference type="Proteomes" id="UP000614601">
    <property type="component" value="Unassembled WGS sequence"/>
</dbReference>
<feature type="transmembrane region" description="Helical" evidence="11">
    <location>
        <begin position="217"/>
        <end position="240"/>
    </location>
</feature>
<dbReference type="InterPro" id="IPR030457">
    <property type="entry name" value="ELO_CS"/>
</dbReference>
<dbReference type="GO" id="GO:0034626">
    <property type="term" value="P:fatty acid elongation, polyunsaturated fatty acid"/>
    <property type="evidence" value="ECO:0007669"/>
    <property type="project" value="TreeGrafter"/>
</dbReference>
<keyword evidence="13" id="KW-1185">Reference proteome</keyword>
<feature type="transmembrane region" description="Helical" evidence="11">
    <location>
        <begin position="185"/>
        <end position="205"/>
    </location>
</feature>
<protein>
    <recommendedName>
        <fullName evidence="11">Elongation of very long chain fatty acids protein</fullName>
        <ecNumber evidence="11">2.3.1.199</ecNumber>
    </recommendedName>
    <alternativeName>
        <fullName evidence="11">Very-long-chain 3-oxoacyl-CoA synthase</fullName>
    </alternativeName>
</protein>
<evidence type="ECO:0000256" key="8">
    <source>
        <dbReference type="ARBA" id="ARBA00023098"/>
    </source>
</evidence>
<keyword evidence="6 11" id="KW-0276">Fatty acid metabolism</keyword>
<feature type="transmembrane region" description="Helical" evidence="11">
    <location>
        <begin position="161"/>
        <end position="179"/>
    </location>
</feature>
<feature type="transmembrane region" description="Helical" evidence="11">
    <location>
        <begin position="260"/>
        <end position="279"/>
    </location>
</feature>
<keyword evidence="8 11" id="KW-0443">Lipid metabolism</keyword>
<evidence type="ECO:0000256" key="1">
    <source>
        <dbReference type="ARBA" id="ARBA00004141"/>
    </source>
</evidence>
<reference evidence="12" key="1">
    <citation type="submission" date="2020-09" db="EMBL/GenBank/DDBJ databases">
        <authorList>
            <person name="Kikuchi T."/>
        </authorList>
    </citation>
    <scope>NUCLEOTIDE SEQUENCE</scope>
    <source>
        <strain evidence="12">SH1</strain>
    </source>
</reference>
<evidence type="ECO:0000256" key="5">
    <source>
        <dbReference type="ARBA" id="ARBA00022692"/>
    </source>
</evidence>
<gene>
    <name evidence="12" type="ORF">BOKJ2_LOCUS11054</name>
</gene>
<dbReference type="Pfam" id="PF01151">
    <property type="entry name" value="ELO"/>
    <property type="match status" value="1"/>
</dbReference>
<evidence type="ECO:0000256" key="7">
    <source>
        <dbReference type="ARBA" id="ARBA00022989"/>
    </source>
</evidence>
<dbReference type="PANTHER" id="PTHR11157">
    <property type="entry name" value="FATTY ACID ACYL TRANSFERASE-RELATED"/>
    <property type="match status" value="1"/>
</dbReference>
<dbReference type="InterPro" id="IPR002076">
    <property type="entry name" value="ELO_fam"/>
</dbReference>
<evidence type="ECO:0000256" key="6">
    <source>
        <dbReference type="ARBA" id="ARBA00022832"/>
    </source>
</evidence>
<dbReference type="GO" id="GO:0042761">
    <property type="term" value="P:very long-chain fatty acid biosynthetic process"/>
    <property type="evidence" value="ECO:0007669"/>
    <property type="project" value="TreeGrafter"/>
</dbReference>
<dbReference type="OrthoDB" id="10259681at2759"/>
<sequence>MVCMYNPFNVDAGKLFHNGRFLRKTSSYHHEAIFAIESYFSNEGVYNLANACCQVSLYLTVLYYGFIIMLSKYMADKPAYSLKAPLFAWNVGLAVFSTFGAWRIGQEFFARLQIEGFTQTVCLLPNEFTPTTFWMIAFALSKIVEFGDTVFVVLRKKPLIFLHYYHHAVTLVYSFHSGAHVSSTGVFFAWMNYTVHTVMYAYYAVSALGVRLPKKLAMCITVLQTIQMFFGVGVSCYAFYLKAFTNHFCQVSLPNLYLAFFIYVTFAGLFLQFFYGAYVKRTKKVKKS</sequence>
<name>A0A811L8C9_9BILA</name>
<dbReference type="GO" id="GO:0034625">
    <property type="term" value="P:fatty acid elongation, monounsaturated fatty acid"/>
    <property type="evidence" value="ECO:0007669"/>
    <property type="project" value="TreeGrafter"/>
</dbReference>
<dbReference type="AlphaFoldDB" id="A0A811L8C9"/>
<keyword evidence="3 11" id="KW-0444">Lipid biosynthesis</keyword>
<comment type="catalytic activity">
    <reaction evidence="11">
        <text>a very-long-chain acyl-CoA + malonyl-CoA + H(+) = a very-long-chain 3-oxoacyl-CoA + CO2 + CoA</text>
        <dbReference type="Rhea" id="RHEA:32727"/>
        <dbReference type="ChEBI" id="CHEBI:15378"/>
        <dbReference type="ChEBI" id="CHEBI:16526"/>
        <dbReference type="ChEBI" id="CHEBI:57287"/>
        <dbReference type="ChEBI" id="CHEBI:57384"/>
        <dbReference type="ChEBI" id="CHEBI:90725"/>
        <dbReference type="ChEBI" id="CHEBI:90736"/>
        <dbReference type="EC" id="2.3.1.199"/>
    </reaction>
</comment>
<dbReference type="GO" id="GO:0030148">
    <property type="term" value="P:sphingolipid biosynthetic process"/>
    <property type="evidence" value="ECO:0007669"/>
    <property type="project" value="TreeGrafter"/>
</dbReference>
<keyword evidence="4 11" id="KW-0808">Transferase</keyword>
<organism evidence="12 13">
    <name type="scientific">Bursaphelenchus okinawaensis</name>
    <dbReference type="NCBI Taxonomy" id="465554"/>
    <lineage>
        <taxon>Eukaryota</taxon>
        <taxon>Metazoa</taxon>
        <taxon>Ecdysozoa</taxon>
        <taxon>Nematoda</taxon>
        <taxon>Chromadorea</taxon>
        <taxon>Rhabditida</taxon>
        <taxon>Tylenchina</taxon>
        <taxon>Tylenchomorpha</taxon>
        <taxon>Aphelenchoidea</taxon>
        <taxon>Aphelenchoididae</taxon>
        <taxon>Bursaphelenchus</taxon>
    </lineage>
</organism>
<comment type="caution">
    <text evidence="12">The sequence shown here is derived from an EMBL/GenBank/DDBJ whole genome shotgun (WGS) entry which is preliminary data.</text>
</comment>
<feature type="transmembrane region" description="Helical" evidence="11">
    <location>
        <begin position="82"/>
        <end position="102"/>
    </location>
</feature>
<keyword evidence="7 11" id="KW-1133">Transmembrane helix</keyword>